<proteinExistence type="predicted"/>
<evidence type="ECO:0000313" key="2">
    <source>
        <dbReference type="EMBL" id="MRX74253.1"/>
    </source>
</evidence>
<comment type="caution">
    <text evidence="2">The sequence shown here is derived from an EMBL/GenBank/DDBJ whole genome shotgun (WGS) entry which is preliminary data.</text>
</comment>
<dbReference type="EMBL" id="WKKI01000072">
    <property type="protein sequence ID" value="MRX74253.1"/>
    <property type="molecule type" value="Genomic_DNA"/>
</dbReference>
<dbReference type="InterPro" id="IPR025237">
    <property type="entry name" value="DUF4183"/>
</dbReference>
<feature type="domain" description="DUF4183" evidence="1">
    <location>
        <begin position="80"/>
        <end position="151"/>
    </location>
</feature>
<keyword evidence="3" id="KW-1185">Reference proteome</keyword>
<reference evidence="2 3" key="1">
    <citation type="submission" date="2019-11" db="EMBL/GenBank/DDBJ databases">
        <title>Bacillus lacus genome.</title>
        <authorList>
            <person name="Allen C.J."/>
            <person name="Newman J.D."/>
        </authorList>
    </citation>
    <scope>NUCLEOTIDE SEQUENCE [LARGE SCALE GENOMIC DNA]</scope>
    <source>
        <strain evidence="2 3">KCTC 33946</strain>
    </source>
</reference>
<dbReference type="AlphaFoldDB" id="A0A7X2J2G7"/>
<dbReference type="OrthoDB" id="2455205at2"/>
<dbReference type="Pfam" id="PF13799">
    <property type="entry name" value="DUF4183"/>
    <property type="match status" value="1"/>
</dbReference>
<evidence type="ECO:0000313" key="3">
    <source>
        <dbReference type="Proteomes" id="UP000448867"/>
    </source>
</evidence>
<dbReference type="Proteomes" id="UP000448867">
    <property type="component" value="Unassembled WGS sequence"/>
</dbReference>
<protein>
    <submittedName>
        <fullName evidence="2">DUF4183 domain-containing protein</fullName>
    </submittedName>
</protein>
<gene>
    <name evidence="2" type="ORF">GJU40_19210</name>
</gene>
<sequence>MDKTNLKYETNAQEKQKHISRFPLYNAYRYLPNLKSEGIGVKHNRTKGKTDSPKLFFPVLPVQEIRRSQPRQVHSEEYFAIAKGESKIYTVEDGIEGDGNGSIGDPAKASYINLFINGILQPKTNYEVSEGKLILKTDDVPPDGTPIILQMVTF</sequence>
<organism evidence="2 3">
    <name type="scientific">Metabacillus lacus</name>
    <dbReference type="NCBI Taxonomy" id="1983721"/>
    <lineage>
        <taxon>Bacteria</taxon>
        <taxon>Bacillati</taxon>
        <taxon>Bacillota</taxon>
        <taxon>Bacilli</taxon>
        <taxon>Bacillales</taxon>
        <taxon>Bacillaceae</taxon>
        <taxon>Metabacillus</taxon>
    </lineage>
</organism>
<name>A0A7X2J2G7_9BACI</name>
<evidence type="ECO:0000259" key="1">
    <source>
        <dbReference type="Pfam" id="PF13799"/>
    </source>
</evidence>
<accession>A0A7X2J2G7</accession>